<keyword evidence="6 11" id="KW-0067">ATP-binding</keyword>
<name>A0A095ZB93_9CORY</name>
<dbReference type="GO" id="GO:0005886">
    <property type="term" value="C:plasma membrane"/>
    <property type="evidence" value="ECO:0007669"/>
    <property type="project" value="UniProtKB-SubCell"/>
</dbReference>
<reference evidence="11 12" key="1">
    <citation type="submission" date="2014-07" db="EMBL/GenBank/DDBJ databases">
        <authorList>
            <person name="McCorrison J."/>
            <person name="Sanka R."/>
            <person name="Torralba M."/>
            <person name="Gillis M."/>
            <person name="Haft D.H."/>
            <person name="Methe B."/>
            <person name="Sutton G."/>
            <person name="Nelson K.E."/>
        </authorList>
    </citation>
    <scope>NUCLEOTIDE SEQUENCE [LARGE SCALE GENOMIC DNA]</scope>
    <source>
        <strain evidence="11 12">DNF00450</strain>
    </source>
</reference>
<dbReference type="InterPro" id="IPR027417">
    <property type="entry name" value="P-loop_NTPase"/>
</dbReference>
<dbReference type="EMBL" id="JRNE01000063">
    <property type="protein sequence ID" value="KGF15982.1"/>
    <property type="molecule type" value="Genomic_DNA"/>
</dbReference>
<evidence type="ECO:0000256" key="2">
    <source>
        <dbReference type="ARBA" id="ARBA00022448"/>
    </source>
</evidence>
<dbReference type="InterPro" id="IPR051535">
    <property type="entry name" value="Siderophore_ABC-ATPase"/>
</dbReference>
<organism evidence="11 12">
    <name type="scientific">Corynebacterium freneyi DNF00450</name>
    <dbReference type="NCBI Taxonomy" id="1287475"/>
    <lineage>
        <taxon>Bacteria</taxon>
        <taxon>Bacillati</taxon>
        <taxon>Actinomycetota</taxon>
        <taxon>Actinomycetes</taxon>
        <taxon>Mycobacteriales</taxon>
        <taxon>Corynebacteriaceae</taxon>
        <taxon>Corynebacterium</taxon>
    </lineage>
</organism>
<dbReference type="AlphaFoldDB" id="A0A095ZB93"/>
<protein>
    <submittedName>
        <fullName evidence="11">Iron-enterobactin transporter ATP-binding protein</fullName>
    </submittedName>
</protein>
<dbReference type="InterPro" id="IPR017871">
    <property type="entry name" value="ABC_transporter-like_CS"/>
</dbReference>
<dbReference type="CDD" id="cd03214">
    <property type="entry name" value="ABC_Iron-Siderophores_B12_Hemin"/>
    <property type="match status" value="1"/>
</dbReference>
<keyword evidence="3" id="KW-1003">Cell membrane</keyword>
<dbReference type="Gene3D" id="3.40.50.300">
    <property type="entry name" value="P-loop containing nucleotide triphosphate hydrolases"/>
    <property type="match status" value="1"/>
</dbReference>
<proteinExistence type="predicted"/>
<keyword evidence="4" id="KW-0410">Iron transport</keyword>
<keyword evidence="2" id="KW-0813">Transport</keyword>
<dbReference type="Pfam" id="PF00005">
    <property type="entry name" value="ABC_tran"/>
    <property type="match status" value="1"/>
</dbReference>
<dbReference type="PANTHER" id="PTHR42771">
    <property type="entry name" value="IRON(3+)-HYDROXAMATE IMPORT ATP-BINDING PROTEIN FHUC"/>
    <property type="match status" value="1"/>
</dbReference>
<dbReference type="FunFam" id="3.40.50.300:FF:000134">
    <property type="entry name" value="Iron-enterobactin ABC transporter ATP-binding protein"/>
    <property type="match status" value="1"/>
</dbReference>
<keyword evidence="7" id="KW-0408">Iron</keyword>
<evidence type="ECO:0000256" key="4">
    <source>
        <dbReference type="ARBA" id="ARBA00022496"/>
    </source>
</evidence>
<keyword evidence="5" id="KW-0547">Nucleotide-binding</keyword>
<evidence type="ECO:0000256" key="3">
    <source>
        <dbReference type="ARBA" id="ARBA00022475"/>
    </source>
</evidence>
<dbReference type="PROSITE" id="PS50893">
    <property type="entry name" value="ABC_TRANSPORTER_2"/>
    <property type="match status" value="1"/>
</dbReference>
<evidence type="ECO:0000313" key="12">
    <source>
        <dbReference type="Proteomes" id="UP000029548"/>
    </source>
</evidence>
<comment type="caution">
    <text evidence="11">The sequence shown here is derived from an EMBL/GenBank/DDBJ whole genome shotgun (WGS) entry which is preliminary data.</text>
</comment>
<dbReference type="GO" id="GO:0005524">
    <property type="term" value="F:ATP binding"/>
    <property type="evidence" value="ECO:0007669"/>
    <property type="project" value="UniProtKB-KW"/>
</dbReference>
<dbReference type="GO" id="GO:0006826">
    <property type="term" value="P:iron ion transport"/>
    <property type="evidence" value="ECO:0007669"/>
    <property type="project" value="UniProtKB-KW"/>
</dbReference>
<dbReference type="SMART" id="SM00382">
    <property type="entry name" value="AAA"/>
    <property type="match status" value="1"/>
</dbReference>
<keyword evidence="8" id="KW-0406">Ion transport</keyword>
<evidence type="ECO:0000256" key="7">
    <source>
        <dbReference type="ARBA" id="ARBA00023004"/>
    </source>
</evidence>
<sequence>MNITVEAVVAGYGEGPDIVRGTSLTASPGDVTTLLGPNGCGKSTLLRTMSRLLVPRSGRVRVGDVDVHSLSARDCARRVAVLPQHPVAPEGLTVGELVARGRHPHRPRWRGTSARDRAVVAEALERTGTTELADDDVATLSGGQRQRAWLAMAVAQETPVLLLDEPTTYLDPAHAIEMLDLVRGLADEGRTVVMVLHDLSMAAMYSDRVVVMKDGAILADGGPRDAITPELLAEAYGLRADVLDDPTGGKAPLIVARGTV</sequence>
<evidence type="ECO:0000256" key="1">
    <source>
        <dbReference type="ARBA" id="ARBA00004202"/>
    </source>
</evidence>
<dbReference type="InterPro" id="IPR003439">
    <property type="entry name" value="ABC_transporter-like_ATP-bd"/>
</dbReference>
<accession>A0A095ZB93</accession>
<evidence type="ECO:0000313" key="11">
    <source>
        <dbReference type="EMBL" id="KGF15982.1"/>
    </source>
</evidence>
<dbReference type="GO" id="GO:0016887">
    <property type="term" value="F:ATP hydrolysis activity"/>
    <property type="evidence" value="ECO:0007669"/>
    <property type="project" value="InterPro"/>
</dbReference>
<gene>
    <name evidence="11" type="ORF">HMPREF1650_09510</name>
</gene>
<evidence type="ECO:0000259" key="10">
    <source>
        <dbReference type="PROSITE" id="PS50893"/>
    </source>
</evidence>
<dbReference type="Proteomes" id="UP000029548">
    <property type="component" value="Unassembled WGS sequence"/>
</dbReference>
<evidence type="ECO:0000256" key="5">
    <source>
        <dbReference type="ARBA" id="ARBA00022741"/>
    </source>
</evidence>
<evidence type="ECO:0000256" key="8">
    <source>
        <dbReference type="ARBA" id="ARBA00023065"/>
    </source>
</evidence>
<dbReference type="eggNOG" id="COG1120">
    <property type="taxonomic scope" value="Bacteria"/>
</dbReference>
<dbReference type="SUPFAM" id="SSF52540">
    <property type="entry name" value="P-loop containing nucleoside triphosphate hydrolases"/>
    <property type="match status" value="1"/>
</dbReference>
<dbReference type="PROSITE" id="PS00211">
    <property type="entry name" value="ABC_TRANSPORTER_1"/>
    <property type="match status" value="1"/>
</dbReference>
<dbReference type="InterPro" id="IPR003593">
    <property type="entry name" value="AAA+_ATPase"/>
</dbReference>
<evidence type="ECO:0000256" key="9">
    <source>
        <dbReference type="ARBA" id="ARBA00023136"/>
    </source>
</evidence>
<feature type="domain" description="ABC transporter" evidence="10">
    <location>
        <begin position="3"/>
        <end position="239"/>
    </location>
</feature>
<dbReference type="PANTHER" id="PTHR42771:SF2">
    <property type="entry name" value="IRON(3+)-HYDROXAMATE IMPORT ATP-BINDING PROTEIN FHUC"/>
    <property type="match status" value="1"/>
</dbReference>
<keyword evidence="9" id="KW-0472">Membrane</keyword>
<comment type="subcellular location">
    <subcellularLocation>
        <location evidence="1">Cell membrane</location>
        <topology evidence="1">Peripheral membrane protein</topology>
    </subcellularLocation>
</comment>
<dbReference type="RefSeq" id="WP_035122853.1">
    <property type="nucleotide sequence ID" value="NZ_JRNE01000063.1"/>
</dbReference>
<evidence type="ECO:0000256" key="6">
    <source>
        <dbReference type="ARBA" id="ARBA00022840"/>
    </source>
</evidence>